<accession>A0A0P7ZHR1</accession>
<evidence type="ECO:0000313" key="2">
    <source>
        <dbReference type="Proteomes" id="UP000050360"/>
    </source>
</evidence>
<organism evidence="1 2">
    <name type="scientific">Candidatus Methanoperedens nitratireducens</name>
    <dbReference type="NCBI Taxonomy" id="1392998"/>
    <lineage>
        <taxon>Archaea</taxon>
        <taxon>Methanobacteriati</taxon>
        <taxon>Methanobacteriota</taxon>
        <taxon>Stenosarchaea group</taxon>
        <taxon>Methanomicrobia</taxon>
        <taxon>Methanosarcinales</taxon>
        <taxon>ANME-2 cluster</taxon>
        <taxon>Candidatus Methanoperedentaceae</taxon>
        <taxon>Candidatus Methanoperedens</taxon>
    </lineage>
</organism>
<dbReference type="AlphaFoldDB" id="A0A0P7ZHR1"/>
<sequence length="84" mass="10006">MISKNRFENILLKEIQGLSDREISLIIKTVHFLKEEIIREKHGNLQEILHFAGIWKEMPIQDLNIFSEIVKEREKFSEGRTNIE</sequence>
<proteinExistence type="predicted"/>
<gene>
    <name evidence="1" type="ORF">MPEBLZ_00877</name>
</gene>
<dbReference type="EMBL" id="LKCM01000078">
    <property type="protein sequence ID" value="KPQ44510.1"/>
    <property type="molecule type" value="Genomic_DNA"/>
</dbReference>
<dbReference type="Proteomes" id="UP000050360">
    <property type="component" value="Unassembled WGS sequence"/>
</dbReference>
<protein>
    <submittedName>
        <fullName evidence="1">Uncharacterized protein</fullName>
    </submittedName>
</protein>
<evidence type="ECO:0000313" key="1">
    <source>
        <dbReference type="EMBL" id="KPQ44510.1"/>
    </source>
</evidence>
<reference evidence="1 2" key="1">
    <citation type="submission" date="2015-09" db="EMBL/GenBank/DDBJ databases">
        <title>A metagenomics-based metabolic model of nitrate-dependent anaerobic oxidation of methane by Methanoperedens-like archaea.</title>
        <authorList>
            <person name="Arshad A."/>
            <person name="Speth D.R."/>
            <person name="De Graaf R.M."/>
            <person name="Op Den Camp H.J."/>
            <person name="Jetten M.S."/>
            <person name="Welte C.U."/>
        </authorList>
    </citation>
    <scope>NUCLEOTIDE SEQUENCE [LARGE SCALE GENOMIC DNA]</scope>
</reference>
<comment type="caution">
    <text evidence="1">The sequence shown here is derived from an EMBL/GenBank/DDBJ whole genome shotgun (WGS) entry which is preliminary data.</text>
</comment>
<name>A0A0P7ZHR1_9EURY</name>